<dbReference type="CDD" id="cd00948">
    <property type="entry name" value="FBP_aldolase_I_a"/>
    <property type="match status" value="1"/>
</dbReference>
<keyword evidence="11" id="KW-1185">Reference proteome</keyword>
<evidence type="ECO:0000256" key="3">
    <source>
        <dbReference type="ARBA" id="ARBA00013068"/>
    </source>
</evidence>
<evidence type="ECO:0000256" key="7">
    <source>
        <dbReference type="RuleBase" id="RU003994"/>
    </source>
</evidence>
<keyword evidence="5 7" id="KW-0456">Lyase</keyword>
<accession>A0ABQ8JSM1</accession>
<sequence length="552" mass="61726">MRDHDTITISPAIFEHLVAKSKAQTVSSDKKITEGEQQQTPSAIFNEEIPSSSSISSARRSNQKMSQSADNSEGSLAFSTFDPNYIMRHAAFDPSILLYGIRGEYERKFQQYQQLWRQKWEELDRLNKELHRKHGENLGQEIERMEKKYFREHYDHMEKPCNDSEQSVINCYGKNPGQPLLCRREFKQQIIMAKFNYLPVDVQEELRNTANAIVSVGKGILAADESTGTIGKRFADINVENVEQNRQAYRQLLFYSEGIEQYISGVIMFDETVYQKDDKGVPFPELLKKKGIIPGIKVDTGVVTLQGTNGESTTQGLDNLTKRCQEYYNQGCRFAKWRCVLKIGQDEPSSLAIVENANVLARYASCCQQARIVPIVEPEILPDGDHNLERCQKVTETVLAAVYKALNDHHVYLEGTLLKPNMVTPGQSCSQKASPQEVAQATVTALQRTVPAAVPGIVFLSGGQSEEEASVNLNAINQYQGKKPWALSFSYGRALQASALRAWQGKPENIGAGQKELLQRAKANSLSAQGQYTGGIVGAAAGQDLFIKDHQY</sequence>
<evidence type="ECO:0000313" key="11">
    <source>
        <dbReference type="Proteomes" id="UP000887458"/>
    </source>
</evidence>
<evidence type="ECO:0000256" key="6">
    <source>
        <dbReference type="ARBA" id="ARBA00023270"/>
    </source>
</evidence>
<feature type="compositionally biased region" description="Polar residues" evidence="9">
    <location>
        <begin position="63"/>
        <end position="74"/>
    </location>
</feature>
<comment type="similarity">
    <text evidence="2 7">Belongs to the class I fructose-bisphosphate aldolase family.</text>
</comment>
<dbReference type="EMBL" id="NJHN03000017">
    <property type="protein sequence ID" value="KAH9425599.1"/>
    <property type="molecule type" value="Genomic_DNA"/>
</dbReference>
<dbReference type="SUPFAM" id="SSF51569">
    <property type="entry name" value="Aldolase"/>
    <property type="match status" value="1"/>
</dbReference>
<dbReference type="InterPro" id="IPR013785">
    <property type="entry name" value="Aldolase_TIM"/>
</dbReference>
<dbReference type="NCBIfam" id="NF033379">
    <property type="entry name" value="FrucBisAld_I"/>
    <property type="match status" value="1"/>
</dbReference>
<reference evidence="10 11" key="2">
    <citation type="journal article" date="2022" name="Mol. Biol. Evol.">
        <title>Comparative Genomics Reveals Insights into the Divergent Evolution of Astigmatic Mites and Household Pest Adaptations.</title>
        <authorList>
            <person name="Xiong Q."/>
            <person name="Wan A.T."/>
            <person name="Liu X."/>
            <person name="Fung C.S."/>
            <person name="Xiao X."/>
            <person name="Malainual N."/>
            <person name="Hou J."/>
            <person name="Wang L."/>
            <person name="Wang M."/>
            <person name="Yang K.Y."/>
            <person name="Cui Y."/>
            <person name="Leung E.L."/>
            <person name="Nong W."/>
            <person name="Shin S.K."/>
            <person name="Au S.W."/>
            <person name="Jeong K.Y."/>
            <person name="Chew F.T."/>
            <person name="Hui J.H."/>
            <person name="Leung T.F."/>
            <person name="Tungtrongchitr A."/>
            <person name="Zhong N."/>
            <person name="Liu Z."/>
            <person name="Tsui S.K."/>
        </authorList>
    </citation>
    <scope>NUCLEOTIDE SEQUENCE [LARGE SCALE GENOMIC DNA]</scope>
    <source>
        <strain evidence="10">Derp</strain>
    </source>
</reference>
<feature type="region of interest" description="Disordered" evidence="9">
    <location>
        <begin position="26"/>
        <end position="74"/>
    </location>
</feature>
<dbReference type="InterPro" id="IPR029768">
    <property type="entry name" value="Aldolase_I_AS"/>
</dbReference>
<comment type="pathway">
    <text evidence="1 8">Carbohydrate degradation; glycolysis; D-glyceraldehyde 3-phosphate and glycerone phosphate from D-glucose: step 4/4.</text>
</comment>
<dbReference type="Gene3D" id="3.20.20.70">
    <property type="entry name" value="Aldolase class I"/>
    <property type="match status" value="1"/>
</dbReference>
<keyword evidence="4 7" id="KW-0324">Glycolysis</keyword>
<name>A0ABQ8JSM1_DERPT</name>
<keyword evidence="6" id="KW-0704">Schiff base</keyword>
<dbReference type="PANTHER" id="PTHR11627">
    <property type="entry name" value="FRUCTOSE-BISPHOSPHATE ALDOLASE"/>
    <property type="match status" value="1"/>
</dbReference>
<dbReference type="Proteomes" id="UP000887458">
    <property type="component" value="Unassembled WGS sequence"/>
</dbReference>
<dbReference type="InterPro" id="IPR000741">
    <property type="entry name" value="FBA_I"/>
</dbReference>
<dbReference type="Pfam" id="PF00274">
    <property type="entry name" value="Glycolytic"/>
    <property type="match status" value="1"/>
</dbReference>
<proteinExistence type="inferred from homology"/>
<evidence type="ECO:0000313" key="10">
    <source>
        <dbReference type="EMBL" id="KAH9425599.1"/>
    </source>
</evidence>
<organism evidence="10 11">
    <name type="scientific">Dermatophagoides pteronyssinus</name>
    <name type="common">European house dust mite</name>
    <dbReference type="NCBI Taxonomy" id="6956"/>
    <lineage>
        <taxon>Eukaryota</taxon>
        <taxon>Metazoa</taxon>
        <taxon>Ecdysozoa</taxon>
        <taxon>Arthropoda</taxon>
        <taxon>Chelicerata</taxon>
        <taxon>Arachnida</taxon>
        <taxon>Acari</taxon>
        <taxon>Acariformes</taxon>
        <taxon>Sarcoptiformes</taxon>
        <taxon>Astigmata</taxon>
        <taxon>Psoroptidia</taxon>
        <taxon>Analgoidea</taxon>
        <taxon>Pyroglyphidae</taxon>
        <taxon>Dermatophagoidinae</taxon>
        <taxon>Dermatophagoides</taxon>
    </lineage>
</organism>
<protein>
    <recommendedName>
        <fullName evidence="3 7">Fructose-bisphosphate aldolase</fullName>
        <ecNumber evidence="3 7">4.1.2.13</ecNumber>
    </recommendedName>
</protein>
<evidence type="ECO:0000256" key="5">
    <source>
        <dbReference type="ARBA" id="ARBA00023239"/>
    </source>
</evidence>
<evidence type="ECO:0000256" key="8">
    <source>
        <dbReference type="RuleBase" id="RU004257"/>
    </source>
</evidence>
<comment type="catalytic activity">
    <reaction evidence="7">
        <text>beta-D-fructose 1,6-bisphosphate = D-glyceraldehyde 3-phosphate + dihydroxyacetone phosphate</text>
        <dbReference type="Rhea" id="RHEA:14729"/>
        <dbReference type="ChEBI" id="CHEBI:32966"/>
        <dbReference type="ChEBI" id="CHEBI:57642"/>
        <dbReference type="ChEBI" id="CHEBI:59776"/>
        <dbReference type="EC" id="4.1.2.13"/>
    </reaction>
</comment>
<evidence type="ECO:0000256" key="4">
    <source>
        <dbReference type="ARBA" id="ARBA00023152"/>
    </source>
</evidence>
<reference evidence="10 11" key="1">
    <citation type="journal article" date="2018" name="J. Allergy Clin. Immunol.">
        <title>High-quality assembly of Dermatophagoides pteronyssinus genome and transcriptome reveals a wide range of novel allergens.</title>
        <authorList>
            <person name="Liu X.Y."/>
            <person name="Yang K.Y."/>
            <person name="Wang M.Q."/>
            <person name="Kwok J.S."/>
            <person name="Zeng X."/>
            <person name="Yang Z."/>
            <person name="Xiao X.J."/>
            <person name="Lau C.P."/>
            <person name="Li Y."/>
            <person name="Huang Z.M."/>
            <person name="Ba J.G."/>
            <person name="Yim A.K."/>
            <person name="Ouyang C.Y."/>
            <person name="Ngai S.M."/>
            <person name="Chan T.F."/>
            <person name="Leung E.L."/>
            <person name="Liu L."/>
            <person name="Liu Z.G."/>
            <person name="Tsui S.K."/>
        </authorList>
    </citation>
    <scope>NUCLEOTIDE SEQUENCE [LARGE SCALE GENOMIC DNA]</scope>
    <source>
        <strain evidence="10">Derp</strain>
    </source>
</reference>
<evidence type="ECO:0000256" key="2">
    <source>
        <dbReference type="ARBA" id="ARBA00010387"/>
    </source>
</evidence>
<evidence type="ECO:0000256" key="1">
    <source>
        <dbReference type="ARBA" id="ARBA00004714"/>
    </source>
</evidence>
<comment type="caution">
    <text evidence="10">The sequence shown here is derived from an EMBL/GenBank/DDBJ whole genome shotgun (WGS) entry which is preliminary data.</text>
</comment>
<evidence type="ECO:0000256" key="9">
    <source>
        <dbReference type="SAM" id="MobiDB-lite"/>
    </source>
</evidence>
<dbReference type="PROSITE" id="PS00158">
    <property type="entry name" value="ALDOLASE_CLASS_I"/>
    <property type="match status" value="1"/>
</dbReference>
<feature type="compositionally biased region" description="Low complexity" evidence="9">
    <location>
        <begin position="51"/>
        <end position="60"/>
    </location>
</feature>
<gene>
    <name evidence="10" type="ORF">DERP_004813</name>
</gene>
<dbReference type="EC" id="4.1.2.13" evidence="3 7"/>